<dbReference type="PANTHER" id="PTHR43377:SF1">
    <property type="entry name" value="BILIVERDIN REDUCTASE A"/>
    <property type="match status" value="1"/>
</dbReference>
<evidence type="ECO:0000313" key="2">
    <source>
        <dbReference type="EMBL" id="CAI8034477.1"/>
    </source>
</evidence>
<reference evidence="2" key="1">
    <citation type="submission" date="2023-03" db="EMBL/GenBank/DDBJ databases">
        <authorList>
            <person name="Steffen K."/>
            <person name="Cardenas P."/>
        </authorList>
    </citation>
    <scope>NUCLEOTIDE SEQUENCE</scope>
</reference>
<dbReference type="SUPFAM" id="SSF51735">
    <property type="entry name" value="NAD(P)-binding Rossmann-fold domains"/>
    <property type="match status" value="1"/>
</dbReference>
<dbReference type="Pfam" id="PF01408">
    <property type="entry name" value="GFO_IDH_MocA"/>
    <property type="match status" value="1"/>
</dbReference>
<accession>A0AA35SSE4</accession>
<evidence type="ECO:0000259" key="1">
    <source>
        <dbReference type="Pfam" id="PF01408"/>
    </source>
</evidence>
<evidence type="ECO:0000313" key="3">
    <source>
        <dbReference type="Proteomes" id="UP001174909"/>
    </source>
</evidence>
<dbReference type="InterPro" id="IPR051450">
    <property type="entry name" value="Gfo/Idh/MocA_Oxidoreductases"/>
</dbReference>
<dbReference type="InterPro" id="IPR000683">
    <property type="entry name" value="Gfo/Idh/MocA-like_OxRdtase_N"/>
</dbReference>
<proteinExistence type="predicted"/>
<name>A0AA35SSE4_GEOBA</name>
<dbReference type="SUPFAM" id="SSF55347">
    <property type="entry name" value="Glyceraldehyde-3-phosphate dehydrogenase-like, C-terminal domain"/>
    <property type="match status" value="1"/>
</dbReference>
<dbReference type="AlphaFoldDB" id="A0AA35SSE4"/>
<dbReference type="InterPro" id="IPR036291">
    <property type="entry name" value="NAD(P)-bd_dom_sf"/>
</dbReference>
<dbReference type="PANTHER" id="PTHR43377">
    <property type="entry name" value="BILIVERDIN REDUCTASE A"/>
    <property type="match status" value="1"/>
</dbReference>
<feature type="domain" description="Gfo/Idh/MocA-like oxidoreductase N-terminal" evidence="1">
    <location>
        <begin position="6"/>
        <end position="85"/>
    </location>
</feature>
<organism evidence="2 3">
    <name type="scientific">Geodia barretti</name>
    <name type="common">Barrett's horny sponge</name>
    <dbReference type="NCBI Taxonomy" id="519541"/>
    <lineage>
        <taxon>Eukaryota</taxon>
        <taxon>Metazoa</taxon>
        <taxon>Porifera</taxon>
        <taxon>Demospongiae</taxon>
        <taxon>Heteroscleromorpha</taxon>
        <taxon>Tetractinellida</taxon>
        <taxon>Astrophorina</taxon>
        <taxon>Geodiidae</taxon>
        <taxon>Geodia</taxon>
    </lineage>
</organism>
<comment type="caution">
    <text evidence="2">The sequence shown here is derived from an EMBL/GenBank/DDBJ whole genome shotgun (WGS) entry which is preliminary data.</text>
</comment>
<dbReference type="Gene3D" id="3.40.50.720">
    <property type="entry name" value="NAD(P)-binding Rossmann-like Domain"/>
    <property type="match status" value="1"/>
</dbReference>
<dbReference type="EMBL" id="CASHTH010002735">
    <property type="protein sequence ID" value="CAI8034477.1"/>
    <property type="molecule type" value="Genomic_DNA"/>
</dbReference>
<protein>
    <recommendedName>
        <fullName evidence="1">Gfo/Idh/MocA-like oxidoreductase N-terminal domain-containing protein</fullName>
    </recommendedName>
</protein>
<dbReference type="GO" id="GO:0000166">
    <property type="term" value="F:nucleotide binding"/>
    <property type="evidence" value="ECO:0007669"/>
    <property type="project" value="InterPro"/>
</dbReference>
<gene>
    <name evidence="2" type="ORF">GBAR_LOCUS19405</name>
</gene>
<sequence>MIKCALISGRGMGLMHGGNFHSHPDAEVVAVCDMDPELLAAATEQFGAPGYSSIEELLANCDVDLMLMIVNETRRIPPLRQLLAAEKMTSPSQRRQSLSGEDSGLKFGIDFNYRFMTHFRKLHDDVVEGRLGEIRMVRARAHFNCWSHVIDQILWNMGRPEWVSVMGDPSEEGGWQRMIQMQWANGAIGSLAGSNLWGYDDHPLRVMIVGDERYAEARGLEGWYRRREANTSEDEELWESEEGNSYQTSFPRMADGVIKAMHANESFPADGEAAWNELLFEGAVHRSALNNGERVWLADVEKAAMS</sequence>
<dbReference type="Gene3D" id="3.30.360.10">
    <property type="entry name" value="Dihydrodipicolinate Reductase, domain 2"/>
    <property type="match status" value="1"/>
</dbReference>
<keyword evidence="3" id="KW-1185">Reference proteome</keyword>
<dbReference type="Proteomes" id="UP001174909">
    <property type="component" value="Unassembled WGS sequence"/>
</dbReference>